<dbReference type="EMBL" id="BKCP01005317">
    <property type="protein sequence ID" value="GER37303.1"/>
    <property type="molecule type" value="Genomic_DNA"/>
</dbReference>
<protein>
    <submittedName>
        <fullName evidence="2">Plastid movement impaired 2</fullName>
    </submittedName>
</protein>
<reference evidence="3" key="1">
    <citation type="journal article" date="2019" name="Curr. Biol.">
        <title>Genome Sequence of Striga asiatica Provides Insight into the Evolution of Plant Parasitism.</title>
        <authorList>
            <person name="Yoshida S."/>
            <person name="Kim S."/>
            <person name="Wafula E.K."/>
            <person name="Tanskanen J."/>
            <person name="Kim Y.M."/>
            <person name="Honaas L."/>
            <person name="Yang Z."/>
            <person name="Spallek T."/>
            <person name="Conn C.E."/>
            <person name="Ichihashi Y."/>
            <person name="Cheong K."/>
            <person name="Cui S."/>
            <person name="Der J.P."/>
            <person name="Gundlach H."/>
            <person name="Jiao Y."/>
            <person name="Hori C."/>
            <person name="Ishida J.K."/>
            <person name="Kasahara H."/>
            <person name="Kiba T."/>
            <person name="Kim M.S."/>
            <person name="Koo N."/>
            <person name="Laohavisit A."/>
            <person name="Lee Y.H."/>
            <person name="Lumba S."/>
            <person name="McCourt P."/>
            <person name="Mortimer J.C."/>
            <person name="Mutuku J.M."/>
            <person name="Nomura T."/>
            <person name="Sasaki-Sekimoto Y."/>
            <person name="Seto Y."/>
            <person name="Wang Y."/>
            <person name="Wakatake T."/>
            <person name="Sakakibara H."/>
            <person name="Demura T."/>
            <person name="Yamaguchi S."/>
            <person name="Yoneyama K."/>
            <person name="Manabe R.I."/>
            <person name="Nelson D.C."/>
            <person name="Schulman A.H."/>
            <person name="Timko M.P."/>
            <person name="dePamphilis C.W."/>
            <person name="Choi D."/>
            <person name="Shirasu K."/>
        </authorList>
    </citation>
    <scope>NUCLEOTIDE SEQUENCE [LARGE SCALE GENOMIC DNA]</scope>
    <source>
        <strain evidence="3">cv. UVA1</strain>
    </source>
</reference>
<evidence type="ECO:0000256" key="1">
    <source>
        <dbReference type="SAM" id="MobiDB-lite"/>
    </source>
</evidence>
<feature type="region of interest" description="Disordered" evidence="1">
    <location>
        <begin position="179"/>
        <end position="203"/>
    </location>
</feature>
<dbReference type="PANTHER" id="PTHR33148">
    <property type="entry name" value="PLASTID MOVEMENT IMPAIRED PROTEIN-RELATED"/>
    <property type="match status" value="1"/>
</dbReference>
<dbReference type="OrthoDB" id="1406886at2759"/>
<gene>
    <name evidence="2" type="ORF">STAS_13704</name>
</gene>
<feature type="region of interest" description="Disordered" evidence="1">
    <location>
        <begin position="82"/>
        <end position="132"/>
    </location>
</feature>
<dbReference type="PANTHER" id="PTHR33148:SF41">
    <property type="entry name" value="DUF4228 DOMAIN PROTEIN"/>
    <property type="match status" value="1"/>
</dbReference>
<dbReference type="InterPro" id="IPR025322">
    <property type="entry name" value="PADRE_dom"/>
</dbReference>
<evidence type="ECO:0000313" key="2">
    <source>
        <dbReference type="EMBL" id="GER37303.1"/>
    </source>
</evidence>
<feature type="region of interest" description="Disordered" evidence="1">
    <location>
        <begin position="1"/>
        <end position="21"/>
    </location>
</feature>
<accession>A0A5A7PWQ0</accession>
<feature type="compositionally biased region" description="Pro residues" evidence="1">
    <location>
        <begin position="86"/>
        <end position="100"/>
    </location>
</feature>
<evidence type="ECO:0000313" key="3">
    <source>
        <dbReference type="Proteomes" id="UP000325081"/>
    </source>
</evidence>
<feature type="compositionally biased region" description="Polar residues" evidence="1">
    <location>
        <begin position="111"/>
        <end position="123"/>
    </location>
</feature>
<sequence>MGNCVFKGSEEGSGGRKGKSAAAGLVKVVTPGGGVMELRPPVSAETLTSEFPGHAVFPNDVSPPLLHHEHLCAGQSYYLLPHSSRNPPPSGGGSATPPPYRVSVDGRLQGGASTPSSRRQSPVSERKLKRHDSGVGTWKVRLAINSDQLSEILSQEARTEALIENVRSVAKCAARSKGVVPYDQRSWTSASDTNSAAAGRDLE</sequence>
<dbReference type="Proteomes" id="UP000325081">
    <property type="component" value="Unassembled WGS sequence"/>
</dbReference>
<proteinExistence type="predicted"/>
<comment type="caution">
    <text evidence="2">The sequence shown here is derived from an EMBL/GenBank/DDBJ whole genome shotgun (WGS) entry which is preliminary data.</text>
</comment>
<dbReference type="Pfam" id="PF14009">
    <property type="entry name" value="PADRE"/>
    <property type="match status" value="1"/>
</dbReference>
<keyword evidence="3" id="KW-1185">Reference proteome</keyword>
<organism evidence="2 3">
    <name type="scientific">Striga asiatica</name>
    <name type="common">Asiatic witchweed</name>
    <name type="synonym">Buchnera asiatica</name>
    <dbReference type="NCBI Taxonomy" id="4170"/>
    <lineage>
        <taxon>Eukaryota</taxon>
        <taxon>Viridiplantae</taxon>
        <taxon>Streptophyta</taxon>
        <taxon>Embryophyta</taxon>
        <taxon>Tracheophyta</taxon>
        <taxon>Spermatophyta</taxon>
        <taxon>Magnoliopsida</taxon>
        <taxon>eudicotyledons</taxon>
        <taxon>Gunneridae</taxon>
        <taxon>Pentapetalae</taxon>
        <taxon>asterids</taxon>
        <taxon>lamiids</taxon>
        <taxon>Lamiales</taxon>
        <taxon>Orobanchaceae</taxon>
        <taxon>Buchnereae</taxon>
        <taxon>Striga</taxon>
    </lineage>
</organism>
<name>A0A5A7PWQ0_STRAF</name>
<feature type="compositionally biased region" description="Polar residues" evidence="1">
    <location>
        <begin position="185"/>
        <end position="196"/>
    </location>
</feature>
<dbReference type="AlphaFoldDB" id="A0A5A7PWQ0"/>